<proteinExistence type="predicted"/>
<dbReference type="PROSITE" id="PS50007">
    <property type="entry name" value="PIPLC_X_DOMAIN"/>
    <property type="match status" value="1"/>
</dbReference>
<dbReference type="PANTHER" id="PTHR46211:SF1">
    <property type="entry name" value="GLYCEROPHOSPHODIESTER PHOSPHODIESTERASE, CYTOPLASMIC"/>
    <property type="match status" value="1"/>
</dbReference>
<reference evidence="2 3" key="1">
    <citation type="submission" date="2021-10" db="EMBL/GenBank/DDBJ databases">
        <authorList>
            <person name="Grouzdev D.S."/>
            <person name="Pantiukh K.S."/>
            <person name="Krutkina M.S."/>
        </authorList>
    </citation>
    <scope>NUCLEOTIDE SEQUENCE [LARGE SCALE GENOMIC DNA]</scope>
    <source>
        <strain evidence="2 3">Z-7514</strain>
    </source>
</reference>
<dbReference type="GO" id="GO:0008081">
    <property type="term" value="F:phosphoric diester hydrolase activity"/>
    <property type="evidence" value="ECO:0007669"/>
    <property type="project" value="InterPro"/>
</dbReference>
<dbReference type="GO" id="GO:0006629">
    <property type="term" value="P:lipid metabolic process"/>
    <property type="evidence" value="ECO:0007669"/>
    <property type="project" value="InterPro"/>
</dbReference>
<name>A0AAW4WZV3_9FIRM</name>
<dbReference type="InterPro" id="IPR017946">
    <property type="entry name" value="PLC-like_Pdiesterase_TIM-brl"/>
</dbReference>
<keyword evidence="3" id="KW-1185">Reference proteome</keyword>
<dbReference type="AlphaFoldDB" id="A0AAW4WZV3"/>
<dbReference type="CDD" id="cd08563">
    <property type="entry name" value="GDPD_TtGDE_like"/>
    <property type="match status" value="1"/>
</dbReference>
<dbReference type="InterPro" id="IPR030395">
    <property type="entry name" value="GP_PDE_dom"/>
</dbReference>
<dbReference type="Proteomes" id="UP001199296">
    <property type="component" value="Unassembled WGS sequence"/>
</dbReference>
<dbReference type="PANTHER" id="PTHR46211">
    <property type="entry name" value="GLYCEROPHOSPHORYL DIESTER PHOSPHODIESTERASE"/>
    <property type="match status" value="1"/>
</dbReference>
<feature type="domain" description="GP-PDE" evidence="1">
    <location>
        <begin position="4"/>
        <end position="243"/>
    </location>
</feature>
<accession>A0AAW4WZV3</accession>
<comment type="caution">
    <text evidence="2">The sequence shown here is derived from an EMBL/GenBank/DDBJ whole genome shotgun (WGS) entry which is preliminary data.</text>
</comment>
<dbReference type="SUPFAM" id="SSF51695">
    <property type="entry name" value="PLC-like phosphodiesterases"/>
    <property type="match status" value="1"/>
</dbReference>
<gene>
    <name evidence="2" type="ORF">LJ207_06505</name>
</gene>
<dbReference type="Pfam" id="PF03009">
    <property type="entry name" value="GDPD"/>
    <property type="match status" value="1"/>
</dbReference>
<dbReference type="Gene3D" id="3.20.20.190">
    <property type="entry name" value="Phosphatidylinositol (PI) phosphodiesterase"/>
    <property type="match status" value="1"/>
</dbReference>
<dbReference type="RefSeq" id="WP_229345329.1">
    <property type="nucleotide sequence ID" value="NZ_JAJFAT010000007.1"/>
</dbReference>
<dbReference type="PROSITE" id="PS51704">
    <property type="entry name" value="GP_PDE"/>
    <property type="match status" value="1"/>
</dbReference>
<sequence>MPEILNIAHKGACGYYPENSLLAFERAVEMGCDAFEIDVQLSRDGKLVVFHDEELDKVSNGSGFLKDYTWAELKRLEIRDNNEERKYGVQKILSLEELLKMLQKNDIILNLELKNDLFDYPGMEAKVCQMLKKYQMVERVIVSSFNHYSLKRFAKLCPEVDLGILYMTTLIKPERYADFLDFEIRSLHPAAKTLNKEVVEGIKAAGYEIYPYTVNAKKELKKMIELEVDGIITDYPDRLKELLS</sequence>
<organism evidence="2 3">
    <name type="scientific">Halanaerobium polyolivorans</name>
    <dbReference type="NCBI Taxonomy" id="2886943"/>
    <lineage>
        <taxon>Bacteria</taxon>
        <taxon>Bacillati</taxon>
        <taxon>Bacillota</taxon>
        <taxon>Clostridia</taxon>
        <taxon>Halanaerobiales</taxon>
        <taxon>Halanaerobiaceae</taxon>
        <taxon>Halanaerobium</taxon>
    </lineage>
</organism>
<evidence type="ECO:0000313" key="2">
    <source>
        <dbReference type="EMBL" id="MCC3144969.1"/>
    </source>
</evidence>
<protein>
    <submittedName>
        <fullName evidence="2">Glycerophosphodiester phosphodiesterase</fullName>
    </submittedName>
</protein>
<dbReference type="EMBL" id="JAJFAT010000007">
    <property type="protein sequence ID" value="MCC3144969.1"/>
    <property type="molecule type" value="Genomic_DNA"/>
</dbReference>
<evidence type="ECO:0000313" key="3">
    <source>
        <dbReference type="Proteomes" id="UP001199296"/>
    </source>
</evidence>
<evidence type="ECO:0000259" key="1">
    <source>
        <dbReference type="PROSITE" id="PS51704"/>
    </source>
</evidence>